<gene>
    <name evidence="2" type="ORF">IMCC3135_04795</name>
</gene>
<name>A0A2Z2NIB1_9GAMM</name>
<accession>A0A2Z2NIB1</accession>
<feature type="chain" id="PRO_5016384371" description="DUF4124 domain-containing protein" evidence="1">
    <location>
        <begin position="34"/>
        <end position="191"/>
    </location>
</feature>
<dbReference type="EMBL" id="CP018632">
    <property type="protein sequence ID" value="ASJ71072.1"/>
    <property type="molecule type" value="Genomic_DNA"/>
</dbReference>
<protein>
    <recommendedName>
        <fullName evidence="4">DUF4124 domain-containing protein</fullName>
    </recommendedName>
</protein>
<proteinExistence type="predicted"/>
<dbReference type="RefSeq" id="WP_088916553.1">
    <property type="nucleotide sequence ID" value="NZ_CP018632.1"/>
</dbReference>
<evidence type="ECO:0000313" key="3">
    <source>
        <dbReference type="Proteomes" id="UP000250079"/>
    </source>
</evidence>
<evidence type="ECO:0000256" key="1">
    <source>
        <dbReference type="SAM" id="SignalP"/>
    </source>
</evidence>
<organism evidence="2 3">
    <name type="scientific">Granulosicoccus antarcticus IMCC3135</name>
    <dbReference type="NCBI Taxonomy" id="1192854"/>
    <lineage>
        <taxon>Bacteria</taxon>
        <taxon>Pseudomonadati</taxon>
        <taxon>Pseudomonadota</taxon>
        <taxon>Gammaproteobacteria</taxon>
        <taxon>Chromatiales</taxon>
        <taxon>Granulosicoccaceae</taxon>
        <taxon>Granulosicoccus</taxon>
    </lineage>
</organism>
<reference evidence="2 3" key="1">
    <citation type="submission" date="2016-12" db="EMBL/GenBank/DDBJ databases">
        <authorList>
            <person name="Song W.-J."/>
            <person name="Kurnit D.M."/>
        </authorList>
    </citation>
    <scope>NUCLEOTIDE SEQUENCE [LARGE SCALE GENOMIC DNA]</scope>
    <source>
        <strain evidence="2 3">IMCC3135</strain>
    </source>
</reference>
<evidence type="ECO:0008006" key="4">
    <source>
        <dbReference type="Google" id="ProtNLM"/>
    </source>
</evidence>
<dbReference type="OrthoDB" id="7062774at2"/>
<keyword evidence="3" id="KW-1185">Reference proteome</keyword>
<evidence type="ECO:0000313" key="2">
    <source>
        <dbReference type="EMBL" id="ASJ71072.1"/>
    </source>
</evidence>
<feature type="signal peptide" evidence="1">
    <location>
        <begin position="1"/>
        <end position="33"/>
    </location>
</feature>
<sequence length="191" mass="20306">MKTTTRRHTAPLARAVSLLSLSLLAVFTGLSFAEESPIYKSIAEDGSTIFTDQPAADATIIKPPPLNVMDAVATKPTTAGAPTSGVQPSAIIENVVIDQPTHQQTFNDPKDPIWVQFNTSPAKSLPTGITANIRVDGILVVTGNRHRMPIDAPIRGAHQIQVQLVDESGSIIAESELVEIFVKQHVAGGVN</sequence>
<keyword evidence="1" id="KW-0732">Signal</keyword>
<dbReference type="Proteomes" id="UP000250079">
    <property type="component" value="Chromosome"/>
</dbReference>
<dbReference type="AlphaFoldDB" id="A0A2Z2NIB1"/>
<dbReference type="KEGG" id="gai:IMCC3135_04795"/>